<protein>
    <submittedName>
        <fullName evidence="6">LysR family transcriptional regulator</fullName>
    </submittedName>
</protein>
<evidence type="ECO:0000256" key="2">
    <source>
        <dbReference type="ARBA" id="ARBA00023015"/>
    </source>
</evidence>
<comment type="caution">
    <text evidence="6">The sequence shown here is derived from an EMBL/GenBank/DDBJ whole genome shotgun (WGS) entry which is preliminary data.</text>
</comment>
<dbReference type="SUPFAM" id="SSF53850">
    <property type="entry name" value="Periplasmic binding protein-like II"/>
    <property type="match status" value="1"/>
</dbReference>
<evidence type="ECO:0000313" key="6">
    <source>
        <dbReference type="EMBL" id="MFI1966208.1"/>
    </source>
</evidence>
<dbReference type="PANTHER" id="PTHR30346:SF17">
    <property type="entry name" value="LYSR FAMILY TRANSCRIPTIONAL REGULATOR"/>
    <property type="match status" value="1"/>
</dbReference>
<comment type="similarity">
    <text evidence="1">Belongs to the LysR transcriptional regulatory family.</text>
</comment>
<dbReference type="RefSeq" id="WP_055470677.1">
    <property type="nucleotide sequence ID" value="NZ_JBIRWE010000008.1"/>
</dbReference>
<reference evidence="6 7" key="1">
    <citation type="submission" date="2024-10" db="EMBL/GenBank/DDBJ databases">
        <title>The Natural Products Discovery Center: Release of the First 8490 Sequenced Strains for Exploring Actinobacteria Biosynthetic Diversity.</title>
        <authorList>
            <person name="Kalkreuter E."/>
            <person name="Kautsar S.A."/>
            <person name="Yang D."/>
            <person name="Bader C.D."/>
            <person name="Teijaro C.N."/>
            <person name="Fluegel L."/>
            <person name="Davis C.M."/>
            <person name="Simpson J.R."/>
            <person name="Lauterbach L."/>
            <person name="Steele A.D."/>
            <person name="Gui C."/>
            <person name="Meng S."/>
            <person name="Li G."/>
            <person name="Viehrig K."/>
            <person name="Ye F."/>
            <person name="Su P."/>
            <person name="Kiefer A.F."/>
            <person name="Nichols A."/>
            <person name="Cepeda A.J."/>
            <person name="Yan W."/>
            <person name="Fan B."/>
            <person name="Jiang Y."/>
            <person name="Adhikari A."/>
            <person name="Zheng C.-J."/>
            <person name="Schuster L."/>
            <person name="Cowan T.M."/>
            <person name="Smanski M.J."/>
            <person name="Chevrette M.G."/>
            <person name="De Carvalho L.P.S."/>
            <person name="Shen B."/>
        </authorList>
    </citation>
    <scope>NUCLEOTIDE SEQUENCE [LARGE SCALE GENOMIC DNA]</scope>
    <source>
        <strain evidence="6 7">NPDC020327</strain>
    </source>
</reference>
<accession>A0ABW7UZP9</accession>
<keyword evidence="4" id="KW-0804">Transcription</keyword>
<feature type="domain" description="HTH lysR-type" evidence="5">
    <location>
        <begin position="3"/>
        <end position="60"/>
    </location>
</feature>
<dbReference type="EMBL" id="JBIRWE010000008">
    <property type="protein sequence ID" value="MFI1966208.1"/>
    <property type="molecule type" value="Genomic_DNA"/>
</dbReference>
<dbReference type="PROSITE" id="PS50931">
    <property type="entry name" value="HTH_LYSR"/>
    <property type="match status" value="1"/>
</dbReference>
<keyword evidence="7" id="KW-1185">Reference proteome</keyword>
<evidence type="ECO:0000256" key="4">
    <source>
        <dbReference type="ARBA" id="ARBA00023163"/>
    </source>
</evidence>
<dbReference type="Proteomes" id="UP001611548">
    <property type="component" value="Unassembled WGS sequence"/>
</dbReference>
<evidence type="ECO:0000256" key="3">
    <source>
        <dbReference type="ARBA" id="ARBA00023125"/>
    </source>
</evidence>
<keyword evidence="3" id="KW-0238">DNA-binding</keyword>
<dbReference type="SUPFAM" id="SSF46785">
    <property type="entry name" value="Winged helix' DNA-binding domain"/>
    <property type="match status" value="1"/>
</dbReference>
<proteinExistence type="inferred from homology"/>
<dbReference type="InterPro" id="IPR000847">
    <property type="entry name" value="LysR_HTH_N"/>
</dbReference>
<dbReference type="Gene3D" id="1.10.10.10">
    <property type="entry name" value="Winged helix-like DNA-binding domain superfamily/Winged helix DNA-binding domain"/>
    <property type="match status" value="1"/>
</dbReference>
<dbReference type="PRINTS" id="PR00039">
    <property type="entry name" value="HTHLYSR"/>
</dbReference>
<dbReference type="InterPro" id="IPR005119">
    <property type="entry name" value="LysR_subst-bd"/>
</dbReference>
<dbReference type="Pfam" id="PF00126">
    <property type="entry name" value="HTH_1"/>
    <property type="match status" value="1"/>
</dbReference>
<sequence>MDVELRHLRAFLAVARNLSFTQAARELSVSQPCLTRSIQRLESSLGSRLLDRTSRIVSLTPTGQYLLDHTQRLLAMLDSTLNAVRNSGTLRLGFSWLLPDPWAQQAIADFESSTSCQVELLRRDTPTAGIELGEVDVAVVRRIPMTKDVVVIPLFEEPRVAAVSITSPLARRRSLNWREFKDWPLVVNTVSGSTRPDDWEEGGAPEQVVTCGNYDEWLELVAANRGVGVAPSSTSRRSHHSGVRFLSIKSAPPICVYLVHSPNAQHPLLGAFLESAMVNTRQGME</sequence>
<dbReference type="Gene3D" id="3.40.190.10">
    <property type="entry name" value="Periplasmic binding protein-like II"/>
    <property type="match status" value="2"/>
</dbReference>
<evidence type="ECO:0000256" key="1">
    <source>
        <dbReference type="ARBA" id="ARBA00009437"/>
    </source>
</evidence>
<evidence type="ECO:0000313" key="7">
    <source>
        <dbReference type="Proteomes" id="UP001611548"/>
    </source>
</evidence>
<dbReference type="PANTHER" id="PTHR30346">
    <property type="entry name" value="TRANSCRIPTIONAL DUAL REGULATOR HCAR-RELATED"/>
    <property type="match status" value="1"/>
</dbReference>
<evidence type="ECO:0000259" key="5">
    <source>
        <dbReference type="PROSITE" id="PS50931"/>
    </source>
</evidence>
<organism evidence="6 7">
    <name type="scientific">Streptomyces pathocidini</name>
    <dbReference type="NCBI Taxonomy" id="1650571"/>
    <lineage>
        <taxon>Bacteria</taxon>
        <taxon>Bacillati</taxon>
        <taxon>Actinomycetota</taxon>
        <taxon>Actinomycetes</taxon>
        <taxon>Kitasatosporales</taxon>
        <taxon>Streptomycetaceae</taxon>
        <taxon>Streptomyces</taxon>
    </lineage>
</organism>
<dbReference type="InterPro" id="IPR036388">
    <property type="entry name" value="WH-like_DNA-bd_sf"/>
</dbReference>
<gene>
    <name evidence="6" type="ORF">ACH429_19235</name>
</gene>
<dbReference type="InterPro" id="IPR036390">
    <property type="entry name" value="WH_DNA-bd_sf"/>
</dbReference>
<keyword evidence="2" id="KW-0805">Transcription regulation</keyword>
<name>A0ABW7UZP9_9ACTN</name>
<dbReference type="Pfam" id="PF03466">
    <property type="entry name" value="LysR_substrate"/>
    <property type="match status" value="1"/>
</dbReference>